<feature type="domain" description="HTH arsR-type" evidence="1">
    <location>
        <begin position="1"/>
        <end position="94"/>
    </location>
</feature>
<dbReference type="InterPro" id="IPR036390">
    <property type="entry name" value="WH_DNA-bd_sf"/>
</dbReference>
<reference evidence="2 3" key="1">
    <citation type="journal article" date="2020" name="Insects">
        <title>Bacteria Belonging to Pseudomonas typographi sp. nov. from the Bark Beetle Ips typographus Have Genomic Potential to Aid in the Host Ecology.</title>
        <authorList>
            <person name="Peral-Aranega E."/>
            <person name="Saati-Santamaria Z."/>
            <person name="Kolarik M."/>
            <person name="Rivas R."/>
            <person name="Garcia-Fraile P."/>
        </authorList>
    </citation>
    <scope>NUCLEOTIDE SEQUENCE [LARGE SCALE GENOMIC DNA]</scope>
    <source>
        <strain evidence="2 3">CA3A</strain>
    </source>
</reference>
<dbReference type="InterPro" id="IPR036388">
    <property type="entry name" value="WH-like_DNA-bd_sf"/>
</dbReference>
<dbReference type="SMART" id="SM00418">
    <property type="entry name" value="HTH_ARSR"/>
    <property type="match status" value="1"/>
</dbReference>
<dbReference type="RefSeq" id="WP_190424823.1">
    <property type="nucleotide sequence ID" value="NZ_JAAOCA010000036.1"/>
</dbReference>
<evidence type="ECO:0000313" key="2">
    <source>
        <dbReference type="EMBL" id="MBD1601489.1"/>
    </source>
</evidence>
<accession>A0ABR7Z7H0</accession>
<protein>
    <submittedName>
        <fullName evidence="2">Helix-turn-helix transcriptional regulator</fullName>
    </submittedName>
</protein>
<dbReference type="CDD" id="cd00090">
    <property type="entry name" value="HTH_ARSR"/>
    <property type="match status" value="1"/>
</dbReference>
<organism evidence="2 3">
    <name type="scientific">Pseudomonas typographi</name>
    <dbReference type="NCBI Taxonomy" id="2715964"/>
    <lineage>
        <taxon>Bacteria</taxon>
        <taxon>Pseudomonadati</taxon>
        <taxon>Pseudomonadota</taxon>
        <taxon>Gammaproteobacteria</taxon>
        <taxon>Pseudomonadales</taxon>
        <taxon>Pseudomonadaceae</taxon>
        <taxon>Pseudomonas</taxon>
    </lineage>
</organism>
<dbReference type="PANTHER" id="PTHR39168:SF1">
    <property type="entry name" value="TRANSCRIPTIONAL REGULATORY PROTEIN"/>
    <property type="match status" value="1"/>
</dbReference>
<gene>
    <name evidence="2" type="ORF">HAQ05_22690</name>
</gene>
<evidence type="ECO:0000259" key="1">
    <source>
        <dbReference type="PROSITE" id="PS50987"/>
    </source>
</evidence>
<dbReference type="InterPro" id="IPR052543">
    <property type="entry name" value="HTH_Metal-responsive_Reg"/>
</dbReference>
<dbReference type="PANTHER" id="PTHR39168">
    <property type="entry name" value="TRANSCRIPTIONAL REGULATOR-RELATED"/>
    <property type="match status" value="1"/>
</dbReference>
<sequence length="232" mass="24462">MEYAPSISHIATLIADPKRSALLWALIDGATRGADELARLAGVSSSSAGAHLSRLSAAGLLTHEARGRKRFFRLANPEVGVAVEALASASAQSNARPVLADAPLAPATAAMRQARLCGEHLGGMVAAQMYRNLLEAGWVRSDDYCTSITPAGSAGLANLGIYVQALPRANRLEVQTCCDWCESGPHIGGVLGTSLLRLCLQRQWLARHESTRAFRVTPQGQRGLASLGRGAI</sequence>
<dbReference type="PROSITE" id="PS50987">
    <property type="entry name" value="HTH_ARSR_2"/>
    <property type="match status" value="1"/>
</dbReference>
<dbReference type="Proteomes" id="UP000805841">
    <property type="component" value="Unassembled WGS sequence"/>
</dbReference>
<dbReference type="Gene3D" id="1.10.10.10">
    <property type="entry name" value="Winged helix-like DNA-binding domain superfamily/Winged helix DNA-binding domain"/>
    <property type="match status" value="1"/>
</dbReference>
<name>A0ABR7Z7H0_9PSED</name>
<keyword evidence="3" id="KW-1185">Reference proteome</keyword>
<proteinExistence type="predicted"/>
<dbReference type="InterPro" id="IPR001845">
    <property type="entry name" value="HTH_ArsR_DNA-bd_dom"/>
</dbReference>
<dbReference type="Pfam" id="PF12840">
    <property type="entry name" value="HTH_20"/>
    <property type="match status" value="1"/>
</dbReference>
<dbReference type="InterPro" id="IPR011991">
    <property type="entry name" value="ArsR-like_HTH"/>
</dbReference>
<dbReference type="EMBL" id="JAAOCA010000036">
    <property type="protein sequence ID" value="MBD1601489.1"/>
    <property type="molecule type" value="Genomic_DNA"/>
</dbReference>
<evidence type="ECO:0000313" key="3">
    <source>
        <dbReference type="Proteomes" id="UP000805841"/>
    </source>
</evidence>
<dbReference type="SUPFAM" id="SSF46785">
    <property type="entry name" value="Winged helix' DNA-binding domain"/>
    <property type="match status" value="1"/>
</dbReference>
<comment type="caution">
    <text evidence="2">The sequence shown here is derived from an EMBL/GenBank/DDBJ whole genome shotgun (WGS) entry which is preliminary data.</text>
</comment>